<gene>
    <name evidence="1" type="ORF">S01H4_52500</name>
</gene>
<protein>
    <recommendedName>
        <fullName evidence="2">Aconitase X catalytic domain-containing protein</fullName>
    </recommendedName>
</protein>
<comment type="caution">
    <text evidence="1">The sequence shown here is derived from an EMBL/GenBank/DDBJ whole genome shotgun (WGS) entry which is preliminary data.</text>
</comment>
<proteinExistence type="predicted"/>
<dbReference type="AlphaFoldDB" id="X1E7G5"/>
<sequence length="83" mass="9501">LLCSPLVLNHFEDEHPELARNMKRAGLTFTNICPLMFAGLKDFNETEFCVTNSNKARMYTTSRFFEDDTLLEILLTGEVPEEA</sequence>
<accession>X1E7G5</accession>
<reference evidence="1" key="1">
    <citation type="journal article" date="2014" name="Front. Microbiol.">
        <title>High frequency of phylogenetically diverse reductive dehalogenase-homologous genes in deep subseafloor sedimentary metagenomes.</title>
        <authorList>
            <person name="Kawai M."/>
            <person name="Futagami T."/>
            <person name="Toyoda A."/>
            <person name="Takaki Y."/>
            <person name="Nishi S."/>
            <person name="Hori S."/>
            <person name="Arai W."/>
            <person name="Tsubouchi T."/>
            <person name="Morono Y."/>
            <person name="Uchiyama I."/>
            <person name="Ito T."/>
            <person name="Fujiyama A."/>
            <person name="Inagaki F."/>
            <person name="Takami H."/>
        </authorList>
    </citation>
    <scope>NUCLEOTIDE SEQUENCE</scope>
    <source>
        <strain evidence="1">Expedition CK06-06</strain>
    </source>
</reference>
<name>X1E7G5_9ZZZZ</name>
<evidence type="ECO:0008006" key="2">
    <source>
        <dbReference type="Google" id="ProtNLM"/>
    </source>
</evidence>
<organism evidence="1">
    <name type="scientific">marine sediment metagenome</name>
    <dbReference type="NCBI Taxonomy" id="412755"/>
    <lineage>
        <taxon>unclassified sequences</taxon>
        <taxon>metagenomes</taxon>
        <taxon>ecological metagenomes</taxon>
    </lineage>
</organism>
<feature type="non-terminal residue" evidence="1">
    <location>
        <position position="1"/>
    </location>
</feature>
<dbReference type="EMBL" id="BART01030003">
    <property type="protein sequence ID" value="GAH13114.1"/>
    <property type="molecule type" value="Genomic_DNA"/>
</dbReference>
<evidence type="ECO:0000313" key="1">
    <source>
        <dbReference type="EMBL" id="GAH13114.1"/>
    </source>
</evidence>